<evidence type="ECO:0000313" key="1">
    <source>
        <dbReference type="EMBL" id="KJV90320.1"/>
    </source>
</evidence>
<name>A0A0F3QCK6_RICBE</name>
<comment type="caution">
    <text evidence="1">The sequence shown here is derived from an EMBL/GenBank/DDBJ whole genome shotgun (WGS) entry which is preliminary data.</text>
</comment>
<protein>
    <submittedName>
        <fullName evidence="1">Uncharacterized protein</fullName>
    </submittedName>
</protein>
<dbReference type="EMBL" id="LAOI01000001">
    <property type="protein sequence ID" value="KJV90320.1"/>
    <property type="molecule type" value="Genomic_DNA"/>
</dbReference>
<sequence>MLDLKSLNTILFSNKESELKIAIKKISDQFEPEKAKNILAYAKTYNSNLLTEVDKLSKIVSDEEIINQFYNSETISPFFGFSSFKHLEEAKKSISQVQINTVKKNYSKLEIKNKELANAKKSSNSSVAQKLEQEIGKLQASLNNSPSQTALKILQHDIAKEQYVKSFKLSKLVADYIEENNTFHVGLKDHLIHKHAYDIIICLGGEVTQNQDIIAKLQNFLSDKGFLRATKPLHDAFSDFYLPKNKQNITLKKWQELISKHGFDAMKLFAIADRIEAKKAQNTEMQYIAPENLQDAIFIQTQLTYAKANEYSELAELALKYKLSEESFNRCLEIEKQKKNFDNLPNITIHGKDLDCKLESGTSLNGYHLVKLPINDLRAYILGDIVKDCQSIGGNSERCVIDGITRENNGFYVLLKNKNSAKQNAEIFTSDGKIDYQNFDIVGQAYGWLSNSGNLVLDSWENLRNEDEATKALNDDETIIPILQEFAKQVCNTTNIDRVVVGLGGKTPKKFKELEIKFPEIILEGFSYGDAKEQALIWQKPELTELENKINGYITKTEYKFELNRIDRAKALLDLIENEPNFSDFLNNSNHNLLKLLNLSAVSTDLKNFNYEYFKEFSNLNLNIIKRLVDDNRALEGYSKKFFTLEKLKDLPLDKIKILTQRHKFNSYEQNIFNFDDLKDLNIEEIKLLTSSTSIEGYENKYFTFNDFKGLNTKKIKALRGEEAVNGYSKEYFIFDELKNLDTALIKMLVSDEARSGYLDKYFTFDDLKNLDIDLIKVLTDRNNFINKGYEKQLFTFNDLKVLNIDTLKILTSSNILEGYEKQLFTFNDLKVLSSDKLKIATSPNIIDCYQLNYFKFKDFVELDVEKMQAIYDNIRGCQRVLSEEHCTFNDLKNVDPNKIKALTESIVILGYKSKYFTFNGLKDISLEKIQTLTSKEALIKYGNKDLKFEDFKASLEIADDHKTEMSEVSSFTDLVINNHEENVDIIGRDL</sequence>
<dbReference type="AlphaFoldDB" id="A0A0F3QCK6"/>
<dbReference type="Proteomes" id="UP000033661">
    <property type="component" value="Unassembled WGS sequence"/>
</dbReference>
<evidence type="ECO:0000313" key="2">
    <source>
        <dbReference type="Proteomes" id="UP000033661"/>
    </source>
</evidence>
<reference evidence="1 2" key="1">
    <citation type="submission" date="2015-02" db="EMBL/GenBank/DDBJ databases">
        <title>Genome Sequencing of Rickettsiales.</title>
        <authorList>
            <person name="Daugherty S.C."/>
            <person name="Su Q."/>
            <person name="Abolude K."/>
            <person name="Beier-Sexton M."/>
            <person name="Carlyon J.A."/>
            <person name="Carter R."/>
            <person name="Day N.P."/>
            <person name="Dumler S.J."/>
            <person name="Dyachenko V."/>
            <person name="Godinez A."/>
            <person name="Kurtti T.J."/>
            <person name="Lichay M."/>
            <person name="Mullins K.E."/>
            <person name="Ott S."/>
            <person name="Pappas-Brown V."/>
            <person name="Paris D.H."/>
            <person name="Patel P."/>
            <person name="Richards A.L."/>
            <person name="Sadzewicz L."/>
            <person name="Sears K."/>
            <person name="Seidman D."/>
            <person name="Sengamalay N."/>
            <person name="Stenos J."/>
            <person name="Tallon L.J."/>
            <person name="Vincent G."/>
            <person name="Fraser C.M."/>
            <person name="Munderloh U."/>
            <person name="Dunning-Hotopp J.C."/>
        </authorList>
    </citation>
    <scope>NUCLEOTIDE SEQUENCE [LARGE SCALE GENOMIC DNA]</scope>
    <source>
        <strain evidence="1 2">RML An4</strain>
    </source>
</reference>
<organism evidence="1 2">
    <name type="scientific">Rickettsia bellii str. RML An4</name>
    <dbReference type="NCBI Taxonomy" id="1359193"/>
    <lineage>
        <taxon>Bacteria</taxon>
        <taxon>Pseudomonadati</taxon>
        <taxon>Pseudomonadota</taxon>
        <taxon>Alphaproteobacteria</taxon>
        <taxon>Rickettsiales</taxon>
        <taxon>Rickettsiaceae</taxon>
        <taxon>Rickettsieae</taxon>
        <taxon>Rickettsia</taxon>
        <taxon>belli group</taxon>
    </lineage>
</organism>
<proteinExistence type="predicted"/>
<keyword evidence="2" id="KW-1185">Reference proteome</keyword>
<dbReference type="RefSeq" id="WP_052691009.1">
    <property type="nucleotide sequence ID" value="NZ_LAOI01000001.1"/>
</dbReference>
<gene>
    <name evidence="1" type="ORF">RBEAN4_1323</name>
</gene>
<dbReference type="PATRIC" id="fig|1359193.3.peg.1283"/>
<accession>A0A0F3QCK6</accession>